<sequence length="57" mass="6540">MPQDDGLVSYEEAKMLPEGTTKQSWRKNTQNISMMDIINCPEGTKLSYFASRRITVE</sequence>
<dbReference type="EMBL" id="HACG01029926">
    <property type="protein sequence ID" value="CEK76791.1"/>
    <property type="molecule type" value="Transcribed_RNA"/>
</dbReference>
<proteinExistence type="predicted"/>
<gene>
    <name evidence="1" type="primary">ORF101507</name>
    <name evidence="2" type="synonym">ORF101533</name>
</gene>
<reference evidence="1" key="1">
    <citation type="submission" date="2014-12" db="EMBL/GenBank/DDBJ databases">
        <title>Insight into the proteome of Arion vulgaris.</title>
        <authorList>
            <person name="Aradska J."/>
            <person name="Bulat T."/>
            <person name="Smidak R."/>
            <person name="Sarate P."/>
            <person name="Gangsoo J."/>
            <person name="Sialana F."/>
            <person name="Bilban M."/>
            <person name="Lubec G."/>
        </authorList>
    </citation>
    <scope>NUCLEOTIDE SEQUENCE</scope>
    <source>
        <tissue evidence="1">Skin</tissue>
    </source>
</reference>
<protein>
    <submittedName>
        <fullName evidence="1">Uncharacterized protein</fullName>
    </submittedName>
</protein>
<name>A0A0B7A9X5_9EUPU</name>
<dbReference type="AlphaFoldDB" id="A0A0B7A9X5"/>
<accession>A0A0B7A9X5</accession>
<evidence type="ECO:0000313" key="1">
    <source>
        <dbReference type="EMBL" id="CEK76785.1"/>
    </source>
</evidence>
<organism evidence="1">
    <name type="scientific">Arion vulgaris</name>
    <dbReference type="NCBI Taxonomy" id="1028688"/>
    <lineage>
        <taxon>Eukaryota</taxon>
        <taxon>Metazoa</taxon>
        <taxon>Spiralia</taxon>
        <taxon>Lophotrochozoa</taxon>
        <taxon>Mollusca</taxon>
        <taxon>Gastropoda</taxon>
        <taxon>Heterobranchia</taxon>
        <taxon>Euthyneura</taxon>
        <taxon>Panpulmonata</taxon>
        <taxon>Eupulmonata</taxon>
        <taxon>Stylommatophora</taxon>
        <taxon>Helicina</taxon>
        <taxon>Arionoidea</taxon>
        <taxon>Arionidae</taxon>
        <taxon>Arion</taxon>
    </lineage>
</organism>
<dbReference type="EMBL" id="HACG01029920">
    <property type="protein sequence ID" value="CEK76785.1"/>
    <property type="molecule type" value="Transcribed_RNA"/>
</dbReference>
<evidence type="ECO:0000313" key="2">
    <source>
        <dbReference type="EMBL" id="CEK76791.1"/>
    </source>
</evidence>